<dbReference type="GO" id="GO:0046464">
    <property type="term" value="P:acylglycerol catabolic process"/>
    <property type="evidence" value="ECO:0007669"/>
    <property type="project" value="TreeGrafter"/>
</dbReference>
<dbReference type="PANTHER" id="PTHR43798:SF5">
    <property type="entry name" value="MONOACYLGLYCEROL LIPASE ABHD6"/>
    <property type="match status" value="1"/>
</dbReference>
<keyword evidence="2" id="KW-0378">Hydrolase</keyword>
<dbReference type="EC" id="3.7.1.14" evidence="2"/>
<accession>A0A3S5EJ37</accession>
<dbReference type="EMBL" id="LR134356">
    <property type="protein sequence ID" value="VEG52642.1"/>
    <property type="molecule type" value="Genomic_DNA"/>
</dbReference>
<dbReference type="GO" id="GO:0016020">
    <property type="term" value="C:membrane"/>
    <property type="evidence" value="ECO:0007669"/>
    <property type="project" value="TreeGrafter"/>
</dbReference>
<organism evidence="2 3">
    <name type="scientific">Mycolicibacterium aurum</name>
    <name type="common">Mycobacterium aurum</name>
    <dbReference type="NCBI Taxonomy" id="1791"/>
    <lineage>
        <taxon>Bacteria</taxon>
        <taxon>Bacillati</taxon>
        <taxon>Actinomycetota</taxon>
        <taxon>Actinomycetes</taxon>
        <taxon>Mycobacteriales</taxon>
        <taxon>Mycobacteriaceae</taxon>
        <taxon>Mycolicibacterium</taxon>
    </lineage>
</organism>
<dbReference type="PANTHER" id="PTHR43798">
    <property type="entry name" value="MONOACYLGLYCEROL LIPASE"/>
    <property type="match status" value="1"/>
</dbReference>
<dbReference type="InterPro" id="IPR050266">
    <property type="entry name" value="AB_hydrolase_sf"/>
</dbReference>
<reference evidence="2 3" key="1">
    <citation type="submission" date="2018-12" db="EMBL/GenBank/DDBJ databases">
        <authorList>
            <consortium name="Pathogen Informatics"/>
        </authorList>
    </citation>
    <scope>NUCLEOTIDE SEQUENCE [LARGE SCALE GENOMIC DNA]</scope>
    <source>
        <strain evidence="2 3">NCTC10437</strain>
    </source>
</reference>
<evidence type="ECO:0000313" key="2">
    <source>
        <dbReference type="EMBL" id="VEG52642.1"/>
    </source>
</evidence>
<dbReference type="AlphaFoldDB" id="A0A3S5EJ37"/>
<feature type="domain" description="AB hydrolase-1" evidence="1">
    <location>
        <begin position="30"/>
        <end position="255"/>
    </location>
</feature>
<dbReference type="Pfam" id="PF00561">
    <property type="entry name" value="Abhydrolase_1"/>
    <property type="match status" value="1"/>
</dbReference>
<dbReference type="GO" id="GO:0047372">
    <property type="term" value="F:monoacylglycerol lipase activity"/>
    <property type="evidence" value="ECO:0007669"/>
    <property type="project" value="TreeGrafter"/>
</dbReference>
<dbReference type="Proteomes" id="UP000279306">
    <property type="component" value="Chromosome"/>
</dbReference>
<name>A0A3S5EJ37_MYCAU</name>
<evidence type="ECO:0000259" key="1">
    <source>
        <dbReference type="Pfam" id="PF00561"/>
    </source>
</evidence>
<dbReference type="InterPro" id="IPR029058">
    <property type="entry name" value="AB_hydrolase_fold"/>
</dbReference>
<dbReference type="KEGG" id="mauu:NCTC10437_01561"/>
<sequence length="268" mass="29329">MTSTTQSRSTTVKTWGDRVTLRFEIEGAGPPLVFLHAAGGLVWDGFLRDLAQRYTVYAPVFPGFDPSDTMAIHELDDVSDVVLAYEQALRSLKITGAPIIGHSFGGMLAAELAAHFPQICSQLVLLAPSGLWTEAMPWSLNFMTARPDQMLGYLFNDPEGEAARSLLPVLDTPERALEAVVQSIWALGCVAKFSWPVPDRGLSRRLHRVAASTLVIWGHQDSLIPHGYAKEFARRIPNCRSETIGNCGHMPQVEREDVTSGLVAGFLA</sequence>
<gene>
    <name evidence="2" type="primary">mhpC_1</name>
    <name evidence="2" type="ORF">NCTC10437_01561</name>
</gene>
<dbReference type="SUPFAM" id="SSF53474">
    <property type="entry name" value="alpha/beta-Hydrolases"/>
    <property type="match status" value="1"/>
</dbReference>
<protein>
    <submittedName>
        <fullName evidence="2">Alpha/beta hydrolase</fullName>
        <ecNumber evidence="2">3.7.1.14</ecNumber>
    </submittedName>
</protein>
<proteinExistence type="predicted"/>
<dbReference type="InterPro" id="IPR000073">
    <property type="entry name" value="AB_hydrolase_1"/>
</dbReference>
<keyword evidence="3" id="KW-1185">Reference proteome</keyword>
<evidence type="ECO:0000313" key="3">
    <source>
        <dbReference type="Proteomes" id="UP000279306"/>
    </source>
</evidence>
<dbReference type="STRING" id="1791.GCA_001049355_00514"/>
<dbReference type="Gene3D" id="3.40.50.1820">
    <property type="entry name" value="alpha/beta hydrolase"/>
    <property type="match status" value="1"/>
</dbReference>
<dbReference type="PRINTS" id="PR00111">
    <property type="entry name" value="ABHYDROLASE"/>
</dbReference>